<reference evidence="3" key="1">
    <citation type="submission" date="2021-04" db="EMBL/GenBank/DDBJ databases">
        <title>Devosia litorisediminis sp. nov., isolated from a sand dune.</title>
        <authorList>
            <person name="Park S."/>
            <person name="Yoon J.-H."/>
        </authorList>
    </citation>
    <scope>NUCLEOTIDE SEQUENCE</scope>
    <source>
        <strain evidence="3">BSSL-BM10</strain>
    </source>
</reference>
<dbReference type="Proteomes" id="UP000678281">
    <property type="component" value="Unassembled WGS sequence"/>
</dbReference>
<gene>
    <name evidence="3" type="ORF">KD146_17355</name>
</gene>
<evidence type="ECO:0000313" key="3">
    <source>
        <dbReference type="EMBL" id="MBS3850469.1"/>
    </source>
</evidence>
<feature type="transmembrane region" description="Helical" evidence="1">
    <location>
        <begin position="161"/>
        <end position="182"/>
    </location>
</feature>
<organism evidence="3 4">
    <name type="scientific">Devosia litorisediminis</name>
    <dbReference type="NCBI Taxonomy" id="2829817"/>
    <lineage>
        <taxon>Bacteria</taxon>
        <taxon>Pseudomonadati</taxon>
        <taxon>Pseudomonadota</taxon>
        <taxon>Alphaproteobacteria</taxon>
        <taxon>Hyphomicrobiales</taxon>
        <taxon>Devosiaceae</taxon>
        <taxon>Devosia</taxon>
    </lineage>
</organism>
<keyword evidence="1" id="KW-0812">Transmembrane</keyword>
<keyword evidence="1" id="KW-0472">Membrane</keyword>
<comment type="caution">
    <text evidence="3">The sequence shown here is derived from an EMBL/GenBank/DDBJ whole genome shotgun (WGS) entry which is preliminary data.</text>
</comment>
<protein>
    <submittedName>
        <fullName evidence="3">Tripartite tricarboxylate transporter TctB family protein</fullName>
    </submittedName>
</protein>
<feature type="transmembrane region" description="Helical" evidence="1">
    <location>
        <begin position="29"/>
        <end position="48"/>
    </location>
</feature>
<keyword evidence="1" id="KW-1133">Transmembrane helix</keyword>
<keyword evidence="4" id="KW-1185">Reference proteome</keyword>
<evidence type="ECO:0000259" key="2">
    <source>
        <dbReference type="Pfam" id="PF07331"/>
    </source>
</evidence>
<dbReference type="Pfam" id="PF07331">
    <property type="entry name" value="TctB"/>
    <property type="match status" value="1"/>
</dbReference>
<dbReference type="AlphaFoldDB" id="A0A942EDJ5"/>
<evidence type="ECO:0000256" key="1">
    <source>
        <dbReference type="SAM" id="Phobius"/>
    </source>
</evidence>
<evidence type="ECO:0000313" key="4">
    <source>
        <dbReference type="Proteomes" id="UP000678281"/>
    </source>
</evidence>
<dbReference type="InterPro" id="IPR009936">
    <property type="entry name" value="DUF1468"/>
</dbReference>
<feature type="domain" description="DUF1468" evidence="2">
    <location>
        <begin position="30"/>
        <end position="186"/>
    </location>
</feature>
<sequence>MVDDSKPAEAMQTSRTVEVEPPAMIKADLVAGLFFIVLAAATFFGSWTMDRLEVRRINPLTVPGLVPGMLAIALMICGLILTVRSLRSPAPGGWSGLGNAIISTSAQRAAAVLVLTLSYTLVLVGWLPFWLATGIFVFVFILVFEVWLASPRRTLIQTLPWALGLAVVTATVVTLVFQRLFLVRLP</sequence>
<feature type="transmembrane region" description="Helical" evidence="1">
    <location>
        <begin position="129"/>
        <end position="149"/>
    </location>
</feature>
<feature type="transmembrane region" description="Helical" evidence="1">
    <location>
        <begin position="60"/>
        <end position="81"/>
    </location>
</feature>
<dbReference type="RefSeq" id="WP_212660112.1">
    <property type="nucleotide sequence ID" value="NZ_JAGXTP010000004.1"/>
</dbReference>
<proteinExistence type="predicted"/>
<accession>A0A942EDJ5</accession>
<name>A0A942EDJ5_9HYPH</name>
<dbReference type="EMBL" id="JAGXTP010000004">
    <property type="protein sequence ID" value="MBS3850469.1"/>
    <property type="molecule type" value="Genomic_DNA"/>
</dbReference>